<reference evidence="1 2" key="1">
    <citation type="submission" date="2015-06" db="EMBL/GenBank/DDBJ databases">
        <title>Comparative genome analysis of nirS-carrying Bradyrhizobium sp. strains.</title>
        <authorList>
            <person name="Ishii S."/>
            <person name="Jang J."/>
            <person name="Nishizawa T."/>
            <person name="Senoo K."/>
        </authorList>
    </citation>
    <scope>NUCLEOTIDE SEQUENCE [LARGE SCALE GENOMIC DNA]</scope>
    <source>
        <strain evidence="1 2">TSA1</strain>
    </source>
</reference>
<gene>
    <name evidence="1" type="ORF">TSA1_15370</name>
</gene>
<evidence type="ECO:0000313" key="1">
    <source>
        <dbReference type="EMBL" id="PIT01990.1"/>
    </source>
</evidence>
<organism evidence="1 2">
    <name type="scientific">Bradyrhizobium nitroreducens</name>
    <dbReference type="NCBI Taxonomy" id="709803"/>
    <lineage>
        <taxon>Bacteria</taxon>
        <taxon>Pseudomonadati</taxon>
        <taxon>Pseudomonadota</taxon>
        <taxon>Alphaproteobacteria</taxon>
        <taxon>Hyphomicrobiales</taxon>
        <taxon>Nitrobacteraceae</taxon>
        <taxon>Bradyrhizobium</taxon>
    </lineage>
</organism>
<sequence>MHAHWDGLFGGYSSVFGAMLGADDRGGLASVPTDVTKAQILDPEAWAQESFDLAKQYAYAAPMRIRRTPVGLTRDDETNARSQAALAAARLANLINSALR</sequence>
<dbReference type="AlphaFoldDB" id="A0A2M6UBK4"/>
<keyword evidence="2" id="KW-1185">Reference proteome</keyword>
<proteinExistence type="predicted"/>
<comment type="caution">
    <text evidence="1">The sequence shown here is derived from an EMBL/GenBank/DDBJ whole genome shotgun (WGS) entry which is preliminary data.</text>
</comment>
<dbReference type="EMBL" id="LFJC01000003">
    <property type="protein sequence ID" value="PIT01990.1"/>
    <property type="molecule type" value="Genomic_DNA"/>
</dbReference>
<dbReference type="Gene3D" id="1.10.575.10">
    <property type="entry name" value="P1 Nuclease"/>
    <property type="match status" value="1"/>
</dbReference>
<dbReference type="InterPro" id="IPR008947">
    <property type="entry name" value="PLipase_C/P1_nuclease_dom_sf"/>
</dbReference>
<accession>A0A2M6UBK4</accession>
<dbReference type="Proteomes" id="UP000228930">
    <property type="component" value="Unassembled WGS sequence"/>
</dbReference>
<protein>
    <submittedName>
        <fullName evidence="1">Uncharacterized protein</fullName>
    </submittedName>
</protein>
<name>A0A2M6UBK4_9BRAD</name>
<dbReference type="GO" id="GO:0016788">
    <property type="term" value="F:hydrolase activity, acting on ester bonds"/>
    <property type="evidence" value="ECO:0007669"/>
    <property type="project" value="InterPro"/>
</dbReference>
<evidence type="ECO:0000313" key="2">
    <source>
        <dbReference type="Proteomes" id="UP000228930"/>
    </source>
</evidence>